<dbReference type="PANTHER" id="PTHR16290">
    <property type="entry name" value="TRANSCRIPTION FACTOR SMIF DECAPPING ENZYME DCP1"/>
    <property type="match status" value="1"/>
</dbReference>
<keyword evidence="6" id="KW-1185">Reference proteome</keyword>
<dbReference type="GO" id="GO:0031087">
    <property type="term" value="P:deadenylation-independent decapping of nuclear-transcribed mRNA"/>
    <property type="evidence" value="ECO:0007669"/>
    <property type="project" value="TreeGrafter"/>
</dbReference>
<protein>
    <recommendedName>
        <fullName evidence="7">mRNA-decapping enzyme C-terminal domain-containing protein</fullName>
    </recommendedName>
</protein>
<dbReference type="GO" id="GO:0003729">
    <property type="term" value="F:mRNA binding"/>
    <property type="evidence" value="ECO:0007669"/>
    <property type="project" value="TreeGrafter"/>
</dbReference>
<dbReference type="Proteomes" id="UP001295423">
    <property type="component" value="Unassembled WGS sequence"/>
</dbReference>
<name>A0AAD2PVP7_9STRA</name>
<gene>
    <name evidence="5" type="ORF">CYCCA115_LOCUS16207</name>
</gene>
<sequence length="249" mass="27460">MALNINEQARKEANLRLLQRTTDPTISNILDSATHVVLYKFAPASQSWEKSNVEGGLFLAVKQSGYMMVILNRNSPDNYSIQLSANFQLQHQDPYLIFRQVEQGETVIRGIWFPNANERLTVNESLSQVLERLRSQPPAPTRTPVNTPAHKIHPSAAAGLDQGAALTALLTPLSLDTAGGATPVRSNQQHYAAITTPTQQQPQPSQVLDKKSLQLALLSLVQDDRFLDLLHAQYLKVAHARASRGNNGN</sequence>
<dbReference type="GO" id="GO:0000290">
    <property type="term" value="P:deadenylation-dependent decapping of nuclear-transcribed mRNA"/>
    <property type="evidence" value="ECO:0007669"/>
    <property type="project" value="InterPro"/>
</dbReference>
<evidence type="ECO:0000256" key="1">
    <source>
        <dbReference type="ARBA" id="ARBA00004496"/>
    </source>
</evidence>
<comment type="subcellular location">
    <subcellularLocation>
        <location evidence="1">Cytoplasm</location>
    </subcellularLocation>
</comment>
<keyword evidence="3" id="KW-0963">Cytoplasm</keyword>
<keyword evidence="4" id="KW-0507">mRNA processing</keyword>
<dbReference type="CDD" id="cd09804">
    <property type="entry name" value="Dcp1"/>
    <property type="match status" value="1"/>
</dbReference>
<comment type="caution">
    <text evidence="5">The sequence shown here is derived from an EMBL/GenBank/DDBJ whole genome shotgun (WGS) entry which is preliminary data.</text>
</comment>
<dbReference type="SUPFAM" id="SSF50729">
    <property type="entry name" value="PH domain-like"/>
    <property type="match status" value="1"/>
</dbReference>
<dbReference type="Pfam" id="PF06058">
    <property type="entry name" value="DCP1"/>
    <property type="match status" value="1"/>
</dbReference>
<dbReference type="AlphaFoldDB" id="A0AAD2PVP7"/>
<dbReference type="GO" id="GO:0000932">
    <property type="term" value="C:P-body"/>
    <property type="evidence" value="ECO:0007669"/>
    <property type="project" value="TreeGrafter"/>
</dbReference>
<organism evidence="5 6">
    <name type="scientific">Cylindrotheca closterium</name>
    <dbReference type="NCBI Taxonomy" id="2856"/>
    <lineage>
        <taxon>Eukaryota</taxon>
        <taxon>Sar</taxon>
        <taxon>Stramenopiles</taxon>
        <taxon>Ochrophyta</taxon>
        <taxon>Bacillariophyta</taxon>
        <taxon>Bacillariophyceae</taxon>
        <taxon>Bacillariophycidae</taxon>
        <taxon>Bacillariales</taxon>
        <taxon>Bacillariaceae</taxon>
        <taxon>Cylindrotheca</taxon>
    </lineage>
</organism>
<evidence type="ECO:0000256" key="2">
    <source>
        <dbReference type="ARBA" id="ARBA00008778"/>
    </source>
</evidence>
<dbReference type="Gene3D" id="2.30.29.30">
    <property type="entry name" value="Pleckstrin-homology domain (PH domain)/Phosphotyrosine-binding domain (PTB)"/>
    <property type="match status" value="1"/>
</dbReference>
<dbReference type="EMBL" id="CAKOGP040001914">
    <property type="protein sequence ID" value="CAJ1956385.1"/>
    <property type="molecule type" value="Genomic_DNA"/>
</dbReference>
<evidence type="ECO:0000313" key="5">
    <source>
        <dbReference type="EMBL" id="CAJ1956385.1"/>
    </source>
</evidence>
<dbReference type="InterPro" id="IPR010334">
    <property type="entry name" value="Dcp1"/>
</dbReference>
<reference evidence="5" key="1">
    <citation type="submission" date="2023-08" db="EMBL/GenBank/DDBJ databases">
        <authorList>
            <person name="Audoor S."/>
            <person name="Bilcke G."/>
        </authorList>
    </citation>
    <scope>NUCLEOTIDE SEQUENCE</scope>
</reference>
<dbReference type="PANTHER" id="PTHR16290:SF0">
    <property type="entry name" value="DECAPPING PROTEIN 1, ISOFORM A"/>
    <property type="match status" value="1"/>
</dbReference>
<evidence type="ECO:0000313" key="6">
    <source>
        <dbReference type="Proteomes" id="UP001295423"/>
    </source>
</evidence>
<evidence type="ECO:0000256" key="3">
    <source>
        <dbReference type="ARBA" id="ARBA00022490"/>
    </source>
</evidence>
<accession>A0AAD2PVP7</accession>
<dbReference type="GO" id="GO:0006397">
    <property type="term" value="P:mRNA processing"/>
    <property type="evidence" value="ECO:0007669"/>
    <property type="project" value="UniProtKB-KW"/>
</dbReference>
<proteinExistence type="inferred from homology"/>
<evidence type="ECO:0000256" key="4">
    <source>
        <dbReference type="ARBA" id="ARBA00022664"/>
    </source>
</evidence>
<dbReference type="GO" id="GO:0008047">
    <property type="term" value="F:enzyme activator activity"/>
    <property type="evidence" value="ECO:0007669"/>
    <property type="project" value="InterPro"/>
</dbReference>
<evidence type="ECO:0008006" key="7">
    <source>
        <dbReference type="Google" id="ProtNLM"/>
    </source>
</evidence>
<dbReference type="InterPro" id="IPR011993">
    <property type="entry name" value="PH-like_dom_sf"/>
</dbReference>
<comment type="similarity">
    <text evidence="2">Belongs to the DCP1 family.</text>
</comment>